<feature type="active site" evidence="7">
    <location>
        <position position="116"/>
    </location>
</feature>
<accession>A0A0C4E5G5</accession>
<keyword evidence="2" id="KW-0999">Mitochondrion inner membrane</keyword>
<dbReference type="GO" id="GO:0006627">
    <property type="term" value="P:protein processing involved in protein targeting to mitochondrion"/>
    <property type="evidence" value="ECO:0007669"/>
    <property type="project" value="TreeGrafter"/>
</dbReference>
<sequence>MEEDCIKIKINKKKKKMPLGGRIGSRLSQPFRSAWIRYRNPIRASVWTIQGIAAFHMFFAHFYAFDSAAGPSMLPLFDLVGDSILIKKEHRRGRGIRVGDVVVFKIPTERESFGVKRVIGMPGDYVLINSPESGSDKMLQVPQGHCWVVGDNLPVSRDSRHWGPLPLALIQGKIIAKHQHWSDFQWIENPLSSPR</sequence>
<feature type="active site" evidence="7">
    <location>
        <position position="72"/>
    </location>
</feature>
<keyword evidence="11" id="KW-1185">Reference proteome</keyword>
<evidence type="ECO:0000313" key="10">
    <source>
        <dbReference type="EnsemblFungi" id="MAPG_07731T0"/>
    </source>
</evidence>
<evidence type="ECO:0000313" key="9">
    <source>
        <dbReference type="EMBL" id="KLU88747.1"/>
    </source>
</evidence>
<keyword evidence="4" id="KW-0496">Mitochondrion</keyword>
<dbReference type="GO" id="GO:0004252">
    <property type="term" value="F:serine-type endopeptidase activity"/>
    <property type="evidence" value="ECO:0007669"/>
    <property type="project" value="InterPro"/>
</dbReference>
<dbReference type="EMBL" id="GL876972">
    <property type="protein sequence ID" value="KLU88747.1"/>
    <property type="molecule type" value="Genomic_DNA"/>
</dbReference>
<reference evidence="11" key="2">
    <citation type="submission" date="2010-05" db="EMBL/GenBank/DDBJ databases">
        <title>The genome sequence of Magnaporthe poae strain ATCC 64411.</title>
        <authorList>
            <person name="Ma L.-J."/>
            <person name="Dead R."/>
            <person name="Young S."/>
            <person name="Zeng Q."/>
            <person name="Koehrsen M."/>
            <person name="Alvarado L."/>
            <person name="Berlin A."/>
            <person name="Chapman S.B."/>
            <person name="Chen Z."/>
            <person name="Freedman E."/>
            <person name="Gellesch M."/>
            <person name="Goldberg J."/>
            <person name="Griggs A."/>
            <person name="Gujja S."/>
            <person name="Heilman E.R."/>
            <person name="Heiman D."/>
            <person name="Hepburn T."/>
            <person name="Howarth C."/>
            <person name="Jen D."/>
            <person name="Larson L."/>
            <person name="Mehta T."/>
            <person name="Neiman D."/>
            <person name="Pearson M."/>
            <person name="Roberts A."/>
            <person name="Saif S."/>
            <person name="Shea T."/>
            <person name="Shenoy N."/>
            <person name="Sisk P."/>
            <person name="Stolte C."/>
            <person name="Sykes S."/>
            <person name="Walk T."/>
            <person name="White J."/>
            <person name="Yandava C."/>
            <person name="Haas B."/>
            <person name="Nusbaum C."/>
            <person name="Birren B."/>
        </authorList>
    </citation>
    <scope>NUCLEOTIDE SEQUENCE [LARGE SCALE GENOMIC DNA]</scope>
    <source>
        <strain evidence="11">ATCC 64411 / 73-15</strain>
    </source>
</reference>
<dbReference type="EnsemblFungi" id="MAPG_07731T0">
    <property type="protein sequence ID" value="MAPG_07731T0"/>
    <property type="gene ID" value="MAPG_07731"/>
</dbReference>
<dbReference type="SUPFAM" id="SSF51306">
    <property type="entry name" value="LexA/Signal peptidase"/>
    <property type="match status" value="1"/>
</dbReference>
<dbReference type="GO" id="GO:0042720">
    <property type="term" value="C:mitochondrial inner membrane peptidase complex"/>
    <property type="evidence" value="ECO:0007669"/>
    <property type="project" value="TreeGrafter"/>
</dbReference>
<reference evidence="10" key="4">
    <citation type="journal article" date="2015" name="G3 (Bethesda)">
        <title>Genome sequences of three phytopathogenic species of the Magnaporthaceae family of fungi.</title>
        <authorList>
            <person name="Okagaki L.H."/>
            <person name="Nunes C.C."/>
            <person name="Sailsbery J."/>
            <person name="Clay B."/>
            <person name="Brown D."/>
            <person name="John T."/>
            <person name="Oh Y."/>
            <person name="Young N."/>
            <person name="Fitzgerald M."/>
            <person name="Haas B.J."/>
            <person name="Zeng Q."/>
            <person name="Young S."/>
            <person name="Adiconis X."/>
            <person name="Fan L."/>
            <person name="Levin J.Z."/>
            <person name="Mitchell T.K."/>
            <person name="Okubara P.A."/>
            <person name="Farman M.L."/>
            <person name="Kohn L.M."/>
            <person name="Birren B."/>
            <person name="Ma L.-J."/>
            <person name="Dean R.A."/>
        </authorList>
    </citation>
    <scope>NUCLEOTIDE SEQUENCE</scope>
    <source>
        <strain evidence="10">ATCC 64411 / 73-15</strain>
    </source>
</reference>
<organism evidence="10 11">
    <name type="scientific">Magnaporthiopsis poae (strain ATCC 64411 / 73-15)</name>
    <name type="common">Kentucky bluegrass fungus</name>
    <name type="synonym">Magnaporthe poae</name>
    <dbReference type="NCBI Taxonomy" id="644358"/>
    <lineage>
        <taxon>Eukaryota</taxon>
        <taxon>Fungi</taxon>
        <taxon>Dikarya</taxon>
        <taxon>Ascomycota</taxon>
        <taxon>Pezizomycotina</taxon>
        <taxon>Sordariomycetes</taxon>
        <taxon>Sordariomycetidae</taxon>
        <taxon>Magnaporthales</taxon>
        <taxon>Magnaporthaceae</taxon>
        <taxon>Magnaporthiopsis</taxon>
    </lineage>
</organism>
<evidence type="ECO:0000256" key="6">
    <source>
        <dbReference type="ARBA" id="ARBA00038445"/>
    </source>
</evidence>
<evidence type="ECO:0000256" key="3">
    <source>
        <dbReference type="ARBA" id="ARBA00022801"/>
    </source>
</evidence>
<evidence type="ECO:0000313" key="11">
    <source>
        <dbReference type="Proteomes" id="UP000011715"/>
    </source>
</evidence>
<evidence type="ECO:0000256" key="5">
    <source>
        <dbReference type="ARBA" id="ARBA00023136"/>
    </source>
</evidence>
<dbReference type="OMA" id="LCKGPSM"/>
<keyword evidence="5" id="KW-0472">Membrane</keyword>
<reference evidence="10" key="5">
    <citation type="submission" date="2015-06" db="UniProtKB">
        <authorList>
            <consortium name="EnsemblFungi"/>
        </authorList>
    </citation>
    <scope>IDENTIFICATION</scope>
    <source>
        <strain evidence="10">ATCC 64411</strain>
    </source>
</reference>
<proteinExistence type="inferred from homology"/>
<dbReference type="VEuPathDB" id="FungiDB:MAPG_07731"/>
<dbReference type="AlphaFoldDB" id="A0A0C4E5G5"/>
<dbReference type="Gene3D" id="2.10.109.10">
    <property type="entry name" value="Umud Fragment, subunit A"/>
    <property type="match status" value="1"/>
</dbReference>
<dbReference type="STRING" id="644358.A0A0C4E5G5"/>
<reference evidence="9" key="3">
    <citation type="submission" date="2011-03" db="EMBL/GenBank/DDBJ databases">
        <title>Annotation of Magnaporthe poae ATCC 64411.</title>
        <authorList>
            <person name="Ma L.-J."/>
            <person name="Dead R."/>
            <person name="Young S.K."/>
            <person name="Zeng Q."/>
            <person name="Gargeya S."/>
            <person name="Fitzgerald M."/>
            <person name="Haas B."/>
            <person name="Abouelleil A."/>
            <person name="Alvarado L."/>
            <person name="Arachchi H.M."/>
            <person name="Berlin A."/>
            <person name="Brown A."/>
            <person name="Chapman S.B."/>
            <person name="Chen Z."/>
            <person name="Dunbar C."/>
            <person name="Freedman E."/>
            <person name="Gearin G."/>
            <person name="Gellesch M."/>
            <person name="Goldberg J."/>
            <person name="Griggs A."/>
            <person name="Gujja S."/>
            <person name="Heiman D."/>
            <person name="Howarth C."/>
            <person name="Larson L."/>
            <person name="Lui A."/>
            <person name="MacDonald P.J.P."/>
            <person name="Mehta T."/>
            <person name="Montmayeur A."/>
            <person name="Murphy C."/>
            <person name="Neiman D."/>
            <person name="Pearson M."/>
            <person name="Priest M."/>
            <person name="Roberts A."/>
            <person name="Saif S."/>
            <person name="Shea T."/>
            <person name="Shenoy N."/>
            <person name="Sisk P."/>
            <person name="Stolte C."/>
            <person name="Sykes S."/>
            <person name="Yandava C."/>
            <person name="Wortman J."/>
            <person name="Nusbaum C."/>
            <person name="Birren B."/>
        </authorList>
    </citation>
    <scope>NUCLEOTIDE SEQUENCE</scope>
    <source>
        <strain evidence="9">ATCC 64411</strain>
    </source>
</reference>
<dbReference type="PANTHER" id="PTHR12383:SF16">
    <property type="entry name" value="MITOCHONDRIAL INNER MEMBRANE PROTEASE SUBUNIT 1"/>
    <property type="match status" value="1"/>
</dbReference>
<dbReference type="PANTHER" id="PTHR12383">
    <property type="entry name" value="PROTEASE FAMILY S26 MITOCHONDRIAL INNER MEMBRANE PROTEASE-RELATED"/>
    <property type="match status" value="1"/>
</dbReference>
<evidence type="ECO:0000256" key="7">
    <source>
        <dbReference type="PIRSR" id="PIRSR600223-1"/>
    </source>
</evidence>
<name>A0A0C4E5G5_MAGP6</name>
<protein>
    <recommendedName>
        <fullName evidence="8">Peptidase S26 domain-containing protein</fullName>
    </recommendedName>
</protein>
<dbReference type="InterPro" id="IPR019533">
    <property type="entry name" value="Peptidase_S26"/>
</dbReference>
<dbReference type="EMBL" id="ADBL01001871">
    <property type="status" value="NOT_ANNOTATED_CDS"/>
    <property type="molecule type" value="Genomic_DNA"/>
</dbReference>
<dbReference type="InterPro" id="IPR036286">
    <property type="entry name" value="LexA/Signal_pep-like_sf"/>
</dbReference>
<reference evidence="9" key="1">
    <citation type="submission" date="2010-05" db="EMBL/GenBank/DDBJ databases">
        <title>The Genome Sequence of Magnaporthe poae strain ATCC 64411.</title>
        <authorList>
            <consortium name="The Broad Institute Genome Sequencing Platform"/>
            <consortium name="Broad Institute Genome Sequencing Center for Infectious Disease"/>
            <person name="Ma L.-J."/>
            <person name="Dead R."/>
            <person name="Young S."/>
            <person name="Zeng Q."/>
            <person name="Koehrsen M."/>
            <person name="Alvarado L."/>
            <person name="Berlin A."/>
            <person name="Chapman S.B."/>
            <person name="Chen Z."/>
            <person name="Freedman E."/>
            <person name="Gellesch M."/>
            <person name="Goldberg J."/>
            <person name="Griggs A."/>
            <person name="Gujja S."/>
            <person name="Heilman E.R."/>
            <person name="Heiman D."/>
            <person name="Hepburn T."/>
            <person name="Howarth C."/>
            <person name="Jen D."/>
            <person name="Larson L."/>
            <person name="Mehta T."/>
            <person name="Neiman D."/>
            <person name="Pearson M."/>
            <person name="Roberts A."/>
            <person name="Saif S."/>
            <person name="Shea T."/>
            <person name="Shenoy N."/>
            <person name="Sisk P."/>
            <person name="Stolte C."/>
            <person name="Sykes S."/>
            <person name="Walk T."/>
            <person name="White J."/>
            <person name="Yandava C."/>
            <person name="Haas B."/>
            <person name="Nusbaum C."/>
            <person name="Birren B."/>
        </authorList>
    </citation>
    <scope>NUCLEOTIDE SEQUENCE</scope>
    <source>
        <strain evidence="9">ATCC 64411</strain>
    </source>
</reference>
<dbReference type="InterPro" id="IPR000223">
    <property type="entry name" value="Pept_S26A_signal_pept_1"/>
</dbReference>
<feature type="domain" description="Peptidase S26" evidence="8">
    <location>
        <begin position="53"/>
        <end position="128"/>
    </location>
</feature>
<dbReference type="PRINTS" id="PR00727">
    <property type="entry name" value="LEADERPTASE"/>
</dbReference>
<keyword evidence="3" id="KW-0378">Hydrolase</keyword>
<dbReference type="eggNOG" id="KOG0171">
    <property type="taxonomic scope" value="Eukaryota"/>
</dbReference>
<dbReference type="CDD" id="cd06530">
    <property type="entry name" value="S26_SPase_I"/>
    <property type="match status" value="1"/>
</dbReference>
<dbReference type="Pfam" id="PF10502">
    <property type="entry name" value="Peptidase_S26"/>
    <property type="match status" value="2"/>
</dbReference>
<dbReference type="GO" id="GO:0006465">
    <property type="term" value="P:signal peptide processing"/>
    <property type="evidence" value="ECO:0007669"/>
    <property type="project" value="InterPro"/>
</dbReference>
<feature type="domain" description="Peptidase S26" evidence="8">
    <location>
        <begin position="139"/>
        <end position="175"/>
    </location>
</feature>
<dbReference type="FunFam" id="2.10.109.10:FF:000015">
    <property type="entry name" value="Mitochondrial inner membrane protease subunit 1"/>
    <property type="match status" value="1"/>
</dbReference>
<evidence type="ECO:0000256" key="1">
    <source>
        <dbReference type="ARBA" id="ARBA00004273"/>
    </source>
</evidence>
<dbReference type="PROSITE" id="PS00760">
    <property type="entry name" value="SPASE_I_2"/>
    <property type="match status" value="1"/>
</dbReference>
<dbReference type="InterPro" id="IPR019757">
    <property type="entry name" value="Pept_S26A_signal_pept_1_Lys-AS"/>
</dbReference>
<evidence type="ECO:0000256" key="4">
    <source>
        <dbReference type="ARBA" id="ARBA00023128"/>
    </source>
</evidence>
<dbReference type="Proteomes" id="UP000011715">
    <property type="component" value="Unassembled WGS sequence"/>
</dbReference>
<evidence type="ECO:0000259" key="8">
    <source>
        <dbReference type="Pfam" id="PF10502"/>
    </source>
</evidence>
<comment type="similarity">
    <text evidence="6">Belongs to the peptidase S26 family. IMP1 subfamily.</text>
</comment>
<dbReference type="OrthoDB" id="308440at2759"/>
<dbReference type="InterPro" id="IPR052064">
    <property type="entry name" value="Mito_IMP1_subunit"/>
</dbReference>
<evidence type="ECO:0000256" key="2">
    <source>
        <dbReference type="ARBA" id="ARBA00022792"/>
    </source>
</evidence>
<comment type="subcellular location">
    <subcellularLocation>
        <location evidence="1">Mitochondrion inner membrane</location>
    </subcellularLocation>
</comment>
<gene>
    <name evidence="9" type="ORF">MAPG_07731</name>
</gene>